<comment type="caution">
    <text evidence="1">The sequence shown here is derived from an EMBL/GenBank/DDBJ whole genome shotgun (WGS) entry which is preliminary data.</text>
</comment>
<evidence type="ECO:0000313" key="1">
    <source>
        <dbReference type="EMBL" id="KAI3736374.1"/>
    </source>
</evidence>
<evidence type="ECO:0000313" key="2">
    <source>
        <dbReference type="Proteomes" id="UP001055879"/>
    </source>
</evidence>
<accession>A0ACB9CPZ0</accession>
<name>A0ACB9CPZ0_ARCLA</name>
<dbReference type="Proteomes" id="UP001055879">
    <property type="component" value="Linkage Group LG04"/>
</dbReference>
<sequence length="117" mass="13701">MQFLFFTPFQNFWKVETPVPPHEVYKEICGFFISKVLFADQAEAVGISLNTTLLESKVQENGLRNARYCILLRLVLAYCKSIQKGRRNQPLEPSSLSVLRCWEYLQDKVKYKASFMR</sequence>
<organism evidence="1 2">
    <name type="scientific">Arctium lappa</name>
    <name type="common">Greater burdock</name>
    <name type="synonym">Lappa major</name>
    <dbReference type="NCBI Taxonomy" id="4217"/>
    <lineage>
        <taxon>Eukaryota</taxon>
        <taxon>Viridiplantae</taxon>
        <taxon>Streptophyta</taxon>
        <taxon>Embryophyta</taxon>
        <taxon>Tracheophyta</taxon>
        <taxon>Spermatophyta</taxon>
        <taxon>Magnoliopsida</taxon>
        <taxon>eudicotyledons</taxon>
        <taxon>Gunneridae</taxon>
        <taxon>Pentapetalae</taxon>
        <taxon>asterids</taxon>
        <taxon>campanulids</taxon>
        <taxon>Asterales</taxon>
        <taxon>Asteraceae</taxon>
        <taxon>Carduoideae</taxon>
        <taxon>Cardueae</taxon>
        <taxon>Arctiinae</taxon>
        <taxon>Arctium</taxon>
    </lineage>
</organism>
<dbReference type="EMBL" id="CM042050">
    <property type="protein sequence ID" value="KAI3736374.1"/>
    <property type="molecule type" value="Genomic_DNA"/>
</dbReference>
<gene>
    <name evidence="1" type="ORF">L6452_15913</name>
</gene>
<reference evidence="1 2" key="2">
    <citation type="journal article" date="2022" name="Mol. Ecol. Resour.">
        <title>The genomes of chicory, endive, great burdock and yacon provide insights into Asteraceae paleo-polyploidization history and plant inulin production.</title>
        <authorList>
            <person name="Fan W."/>
            <person name="Wang S."/>
            <person name="Wang H."/>
            <person name="Wang A."/>
            <person name="Jiang F."/>
            <person name="Liu H."/>
            <person name="Zhao H."/>
            <person name="Xu D."/>
            <person name="Zhang Y."/>
        </authorList>
    </citation>
    <scope>NUCLEOTIDE SEQUENCE [LARGE SCALE GENOMIC DNA]</scope>
    <source>
        <strain evidence="2">cv. Niubang</strain>
    </source>
</reference>
<proteinExistence type="predicted"/>
<keyword evidence="2" id="KW-1185">Reference proteome</keyword>
<protein>
    <submittedName>
        <fullName evidence="1">Uncharacterized protein</fullName>
    </submittedName>
</protein>
<reference evidence="2" key="1">
    <citation type="journal article" date="2022" name="Mol. Ecol. Resour.">
        <title>The genomes of chicory, endive, great burdock and yacon provide insights into Asteraceae palaeo-polyploidization history and plant inulin production.</title>
        <authorList>
            <person name="Fan W."/>
            <person name="Wang S."/>
            <person name="Wang H."/>
            <person name="Wang A."/>
            <person name="Jiang F."/>
            <person name="Liu H."/>
            <person name="Zhao H."/>
            <person name="Xu D."/>
            <person name="Zhang Y."/>
        </authorList>
    </citation>
    <scope>NUCLEOTIDE SEQUENCE [LARGE SCALE GENOMIC DNA]</scope>
    <source>
        <strain evidence="2">cv. Niubang</strain>
    </source>
</reference>